<sequence length="57" mass="6325">MFNIYSGLAFLALITCLILLIRLDRKSGRKSRPMRLLNAGPVSSEDQTACTDADRPD</sequence>
<name>A0A2S3UMF0_9HYPH</name>
<protein>
    <submittedName>
        <fullName evidence="3">Uncharacterized protein</fullName>
    </submittedName>
</protein>
<feature type="transmembrane region" description="Helical" evidence="2">
    <location>
        <begin position="6"/>
        <end position="23"/>
    </location>
</feature>
<reference evidence="3 4" key="1">
    <citation type="submission" date="2018-01" db="EMBL/GenBank/DDBJ databases">
        <title>Genomic Encyclopedia of Archaeal and Bacterial Type Strains, Phase II (KMG-II): from individual species to whole genera.</title>
        <authorList>
            <person name="Goeker M."/>
        </authorList>
    </citation>
    <scope>NUCLEOTIDE SEQUENCE [LARGE SCALE GENOMIC DNA]</scope>
    <source>
        <strain evidence="3 4">DSM 17023</strain>
    </source>
</reference>
<proteinExistence type="predicted"/>
<dbReference type="AlphaFoldDB" id="A0A2S3UMF0"/>
<feature type="region of interest" description="Disordered" evidence="1">
    <location>
        <begin position="28"/>
        <end position="57"/>
    </location>
</feature>
<accession>A0A2S3UMF0</accession>
<keyword evidence="2" id="KW-1133">Transmembrane helix</keyword>
<dbReference type="Proteomes" id="UP000236959">
    <property type="component" value="Unassembled WGS sequence"/>
</dbReference>
<keyword evidence="4" id="KW-1185">Reference proteome</keyword>
<keyword evidence="2" id="KW-0812">Transmembrane</keyword>
<gene>
    <name evidence="3" type="ORF">CLV41_111153</name>
</gene>
<dbReference type="EMBL" id="PPCN01000011">
    <property type="protein sequence ID" value="POF28902.1"/>
    <property type="molecule type" value="Genomic_DNA"/>
</dbReference>
<organism evidence="3 4">
    <name type="scientific">Roseibium marinum</name>
    <dbReference type="NCBI Taxonomy" id="281252"/>
    <lineage>
        <taxon>Bacteria</taxon>
        <taxon>Pseudomonadati</taxon>
        <taxon>Pseudomonadota</taxon>
        <taxon>Alphaproteobacteria</taxon>
        <taxon>Hyphomicrobiales</taxon>
        <taxon>Stappiaceae</taxon>
        <taxon>Roseibium</taxon>
    </lineage>
</organism>
<evidence type="ECO:0000256" key="1">
    <source>
        <dbReference type="SAM" id="MobiDB-lite"/>
    </source>
</evidence>
<evidence type="ECO:0000313" key="4">
    <source>
        <dbReference type="Proteomes" id="UP000236959"/>
    </source>
</evidence>
<evidence type="ECO:0000256" key="2">
    <source>
        <dbReference type="SAM" id="Phobius"/>
    </source>
</evidence>
<keyword evidence="2" id="KW-0472">Membrane</keyword>
<evidence type="ECO:0000313" key="3">
    <source>
        <dbReference type="EMBL" id="POF28902.1"/>
    </source>
</evidence>
<comment type="caution">
    <text evidence="3">The sequence shown here is derived from an EMBL/GenBank/DDBJ whole genome shotgun (WGS) entry which is preliminary data.</text>
</comment>